<reference evidence="2" key="1">
    <citation type="submission" date="2016-10" db="EMBL/GenBank/DDBJ databases">
        <authorList>
            <person name="Varghese N."/>
            <person name="Submissions S."/>
        </authorList>
    </citation>
    <scope>NUCLEOTIDE SEQUENCE [LARGE SCALE GENOMIC DNA]</scope>
    <source>
        <strain evidence="2">DSM 45789</strain>
    </source>
</reference>
<name>A0A1I6UN43_9BACL</name>
<keyword evidence="2" id="KW-1185">Reference proteome</keyword>
<proteinExistence type="predicted"/>
<accession>A0A1I6UN43</accession>
<evidence type="ECO:0000313" key="1">
    <source>
        <dbReference type="EMBL" id="SFT02875.1"/>
    </source>
</evidence>
<sequence length="57" mass="6446">MMKRVVLRGNYIDTMYGKTQRSITGLGKPSSLKEVSSKRAKLLNRMGYTNAYCISID</sequence>
<protein>
    <submittedName>
        <fullName evidence="1">Uncharacterized protein</fullName>
    </submittedName>
</protein>
<dbReference type="EMBL" id="FPAA01000018">
    <property type="protein sequence ID" value="SFT02875.1"/>
    <property type="molecule type" value="Genomic_DNA"/>
</dbReference>
<evidence type="ECO:0000313" key="2">
    <source>
        <dbReference type="Proteomes" id="UP000198660"/>
    </source>
</evidence>
<dbReference type="Proteomes" id="UP000198660">
    <property type="component" value="Unassembled WGS sequence"/>
</dbReference>
<organism evidence="1 2">
    <name type="scientific">Marininema halotolerans</name>
    <dbReference type="NCBI Taxonomy" id="1155944"/>
    <lineage>
        <taxon>Bacteria</taxon>
        <taxon>Bacillati</taxon>
        <taxon>Bacillota</taxon>
        <taxon>Bacilli</taxon>
        <taxon>Bacillales</taxon>
        <taxon>Thermoactinomycetaceae</taxon>
        <taxon>Marininema</taxon>
    </lineage>
</organism>
<dbReference type="AlphaFoldDB" id="A0A1I6UN43"/>
<gene>
    <name evidence="1" type="ORF">SAMN05444972_11844</name>
</gene>